<dbReference type="InterPro" id="IPR011990">
    <property type="entry name" value="TPR-like_helical_dom_sf"/>
</dbReference>
<name>A0A327VK01_9BACT</name>
<dbReference type="SUPFAM" id="SSF88659">
    <property type="entry name" value="Sigma3 and sigma4 domains of RNA polymerase sigma factors"/>
    <property type="match status" value="1"/>
</dbReference>
<dbReference type="GO" id="GO:0006352">
    <property type="term" value="P:DNA-templated transcription initiation"/>
    <property type="evidence" value="ECO:0007669"/>
    <property type="project" value="InterPro"/>
</dbReference>
<dbReference type="AlphaFoldDB" id="A0A327VK01"/>
<evidence type="ECO:0000313" key="3">
    <source>
        <dbReference type="EMBL" id="RAJ73505.1"/>
    </source>
</evidence>
<dbReference type="Gene3D" id="1.10.1740.10">
    <property type="match status" value="1"/>
</dbReference>
<protein>
    <submittedName>
        <fullName evidence="3">RNA polymerase sigma-70 factor (ECF subfamily)</fullName>
    </submittedName>
</protein>
<dbReference type="InterPro" id="IPR013325">
    <property type="entry name" value="RNA_pol_sigma_r2"/>
</dbReference>
<dbReference type="Pfam" id="PF04542">
    <property type="entry name" value="Sigma70_r2"/>
    <property type="match status" value="1"/>
</dbReference>
<dbReference type="SUPFAM" id="SSF88946">
    <property type="entry name" value="Sigma2 domain of RNA polymerase sigma factors"/>
    <property type="match status" value="1"/>
</dbReference>
<dbReference type="InterPro" id="IPR014284">
    <property type="entry name" value="RNA_pol_sigma-70_dom"/>
</dbReference>
<dbReference type="PANTHER" id="PTHR47756">
    <property type="entry name" value="BLL6612 PROTEIN-RELATED"/>
    <property type="match status" value="1"/>
</dbReference>
<dbReference type="GO" id="GO:0003700">
    <property type="term" value="F:DNA-binding transcription factor activity"/>
    <property type="evidence" value="ECO:0007669"/>
    <property type="project" value="InterPro"/>
</dbReference>
<evidence type="ECO:0000313" key="4">
    <source>
        <dbReference type="Proteomes" id="UP000249819"/>
    </source>
</evidence>
<dbReference type="OrthoDB" id="9780299at2"/>
<evidence type="ECO:0000259" key="2">
    <source>
        <dbReference type="Pfam" id="PF20239"/>
    </source>
</evidence>
<dbReference type="InterPro" id="IPR013324">
    <property type="entry name" value="RNA_pol_sigma_r3/r4-like"/>
</dbReference>
<dbReference type="EMBL" id="QLMA01000013">
    <property type="protein sequence ID" value="RAJ73505.1"/>
    <property type="molecule type" value="Genomic_DNA"/>
</dbReference>
<proteinExistence type="predicted"/>
<reference evidence="3 4" key="1">
    <citation type="submission" date="2018-06" db="EMBL/GenBank/DDBJ databases">
        <title>Genomic Encyclopedia of Archaeal and Bacterial Type Strains, Phase II (KMG-II): from individual species to whole genera.</title>
        <authorList>
            <person name="Goeker M."/>
        </authorList>
    </citation>
    <scope>NUCLEOTIDE SEQUENCE [LARGE SCALE GENOMIC DNA]</scope>
    <source>
        <strain evidence="3 4">DSM 29821</strain>
    </source>
</reference>
<dbReference type="Gene3D" id="1.25.40.10">
    <property type="entry name" value="Tetratricopeptide repeat domain"/>
    <property type="match status" value="1"/>
</dbReference>
<feature type="domain" description="DUF6596" evidence="2">
    <location>
        <begin position="183"/>
        <end position="284"/>
    </location>
</feature>
<evidence type="ECO:0000259" key="1">
    <source>
        <dbReference type="Pfam" id="PF04542"/>
    </source>
</evidence>
<dbReference type="InterPro" id="IPR046531">
    <property type="entry name" value="DUF6596"/>
</dbReference>
<organism evidence="3 4">
    <name type="scientific">Chitinophaga dinghuensis</name>
    <dbReference type="NCBI Taxonomy" id="1539050"/>
    <lineage>
        <taxon>Bacteria</taxon>
        <taxon>Pseudomonadati</taxon>
        <taxon>Bacteroidota</taxon>
        <taxon>Chitinophagia</taxon>
        <taxon>Chitinophagales</taxon>
        <taxon>Chitinophagaceae</taxon>
        <taxon>Chitinophaga</taxon>
    </lineage>
</organism>
<comment type="caution">
    <text evidence="3">The sequence shown here is derived from an EMBL/GenBank/DDBJ whole genome shotgun (WGS) entry which is preliminary data.</text>
</comment>
<feature type="domain" description="RNA polymerase sigma-70 region 2" evidence="1">
    <location>
        <begin position="11"/>
        <end position="78"/>
    </location>
</feature>
<dbReference type="NCBIfam" id="TIGR02937">
    <property type="entry name" value="sigma70-ECF"/>
    <property type="match status" value="1"/>
</dbReference>
<dbReference type="Pfam" id="PF20239">
    <property type="entry name" value="DUF6596"/>
    <property type="match status" value="1"/>
</dbReference>
<dbReference type="Proteomes" id="UP000249819">
    <property type="component" value="Unassembled WGS sequence"/>
</dbReference>
<gene>
    <name evidence="3" type="ORF">CLV59_11358</name>
</gene>
<dbReference type="PANTHER" id="PTHR47756:SF2">
    <property type="entry name" value="BLL6612 PROTEIN"/>
    <property type="match status" value="1"/>
</dbReference>
<dbReference type="InterPro" id="IPR007627">
    <property type="entry name" value="RNA_pol_sigma70_r2"/>
</dbReference>
<keyword evidence="4" id="KW-1185">Reference proteome</keyword>
<sequence>METPTVSLKDLFQQEFPRIVAVITRQFGVQHMHAAEDIASETFLAAAETWGIKGIPANPAAWLYLVARQKAIHFWRRDKIYRDKVMPVITSNSVSEEELDFSEEHIQDSKLRMIFAVCNPVIASEAQIGLALRILCGFGIEEIATAFFTNRETISKRLLRAKDRLRQENIQLEMPADQDIIPRLENVLHVIYLVFNEGYYSRTQDQVLRRDLCLEALRLCLQLTTYPPTNTPATNALIALICFHASRFAARQPEEDTLLLYDEQDSSQWDLPLVRQGMHYLALSASGNYLTSYHLEARIAYWHCIPEDSTTKWEEILQLYDQLLTIKYSAAGALNRLYAKYKVAGAAAALKELLELQVPQHTDYYLLLGALYEQLDTEKAAKAYQQALSITTIPSEIQLLEEKLKNLKK</sequence>
<dbReference type="RefSeq" id="WP_111595451.1">
    <property type="nucleotide sequence ID" value="NZ_QLMA01000013.1"/>
</dbReference>
<dbReference type="SUPFAM" id="SSF48452">
    <property type="entry name" value="TPR-like"/>
    <property type="match status" value="1"/>
</dbReference>
<accession>A0A327VK01</accession>